<evidence type="ECO:0000256" key="7">
    <source>
        <dbReference type="ARBA" id="ARBA00023136"/>
    </source>
</evidence>
<evidence type="ECO:0000256" key="4">
    <source>
        <dbReference type="ARBA" id="ARBA00022475"/>
    </source>
</evidence>
<keyword evidence="5 8" id="KW-0812">Transmembrane</keyword>
<feature type="transmembrane region" description="Helical" evidence="8">
    <location>
        <begin position="72"/>
        <end position="91"/>
    </location>
</feature>
<feature type="transmembrane region" description="Helical" evidence="8">
    <location>
        <begin position="206"/>
        <end position="224"/>
    </location>
</feature>
<dbReference type="EMBL" id="JABAIK010000003">
    <property type="protein sequence ID" value="NLS12210.1"/>
    <property type="molecule type" value="Genomic_DNA"/>
</dbReference>
<comment type="similarity">
    <text evidence="2 8">Belongs to the 4-toluene sulfonate uptake permease (TSUP) (TC 2.A.102) family.</text>
</comment>
<evidence type="ECO:0000313" key="9">
    <source>
        <dbReference type="EMBL" id="NLS12210.1"/>
    </source>
</evidence>
<keyword evidence="3" id="KW-0813">Transport</keyword>
<dbReference type="Pfam" id="PF01925">
    <property type="entry name" value="TauE"/>
    <property type="match status" value="1"/>
</dbReference>
<dbReference type="PROSITE" id="PS51257">
    <property type="entry name" value="PROKAR_LIPOPROTEIN"/>
    <property type="match status" value="1"/>
</dbReference>
<gene>
    <name evidence="9" type="ORF">HGP28_04785</name>
</gene>
<evidence type="ECO:0000256" key="8">
    <source>
        <dbReference type="RuleBase" id="RU363041"/>
    </source>
</evidence>
<accession>A0A7X8TP91</accession>
<dbReference type="RefSeq" id="WP_168835330.1">
    <property type="nucleotide sequence ID" value="NZ_JABAIK010000003.1"/>
</dbReference>
<feature type="transmembrane region" description="Helical" evidence="8">
    <location>
        <begin position="97"/>
        <end position="115"/>
    </location>
</feature>
<evidence type="ECO:0000256" key="3">
    <source>
        <dbReference type="ARBA" id="ARBA00022448"/>
    </source>
</evidence>
<comment type="caution">
    <text evidence="9">The sequence shown here is derived from an EMBL/GenBank/DDBJ whole genome shotgun (WGS) entry which is preliminary data.</text>
</comment>
<dbReference type="PANTHER" id="PTHR30269:SF37">
    <property type="entry name" value="MEMBRANE TRANSPORTER PROTEIN"/>
    <property type="match status" value="1"/>
</dbReference>
<comment type="subcellular location">
    <subcellularLocation>
        <location evidence="1 8">Cell membrane</location>
        <topology evidence="1 8">Multi-pass membrane protein</topology>
    </subcellularLocation>
</comment>
<dbReference type="InterPro" id="IPR052017">
    <property type="entry name" value="TSUP"/>
</dbReference>
<evidence type="ECO:0000313" key="10">
    <source>
        <dbReference type="Proteomes" id="UP000535589"/>
    </source>
</evidence>
<feature type="transmembrane region" description="Helical" evidence="8">
    <location>
        <begin position="41"/>
        <end position="60"/>
    </location>
</feature>
<reference evidence="9 10" key="1">
    <citation type="submission" date="2020-04" db="EMBL/GenBank/DDBJ databases">
        <title>Vibrio sp. SM6, a novel species isolated from seawater.</title>
        <authorList>
            <person name="Wang X."/>
        </authorList>
    </citation>
    <scope>NUCLEOTIDE SEQUENCE [LARGE SCALE GENOMIC DNA]</scope>
    <source>
        <strain evidence="9 10">SM6</strain>
    </source>
</reference>
<evidence type="ECO:0000256" key="6">
    <source>
        <dbReference type="ARBA" id="ARBA00022989"/>
    </source>
</evidence>
<keyword evidence="6 8" id="KW-1133">Transmembrane helix</keyword>
<dbReference type="PANTHER" id="PTHR30269">
    <property type="entry name" value="TRANSMEMBRANE PROTEIN YFCA"/>
    <property type="match status" value="1"/>
</dbReference>
<organism evidence="9 10">
    <name type="scientific">Vibrio agarilyticus</name>
    <dbReference type="NCBI Taxonomy" id="2726741"/>
    <lineage>
        <taxon>Bacteria</taxon>
        <taxon>Pseudomonadati</taxon>
        <taxon>Pseudomonadota</taxon>
        <taxon>Gammaproteobacteria</taxon>
        <taxon>Vibrionales</taxon>
        <taxon>Vibrionaceae</taxon>
        <taxon>Vibrio</taxon>
    </lineage>
</organism>
<keyword evidence="4 8" id="KW-1003">Cell membrane</keyword>
<proteinExistence type="inferred from homology"/>
<feature type="transmembrane region" description="Helical" evidence="8">
    <location>
        <begin position="264"/>
        <end position="283"/>
    </location>
</feature>
<evidence type="ECO:0000256" key="1">
    <source>
        <dbReference type="ARBA" id="ARBA00004651"/>
    </source>
</evidence>
<evidence type="ECO:0000256" key="2">
    <source>
        <dbReference type="ARBA" id="ARBA00009142"/>
    </source>
</evidence>
<name>A0A7X8TP91_9VIBR</name>
<dbReference type="InterPro" id="IPR002781">
    <property type="entry name" value="TM_pro_TauE-like"/>
</dbReference>
<keyword evidence="7 8" id="KW-0472">Membrane</keyword>
<dbReference type="GO" id="GO:0005886">
    <property type="term" value="C:plasma membrane"/>
    <property type="evidence" value="ECO:0007669"/>
    <property type="project" value="UniProtKB-SubCell"/>
</dbReference>
<sequence>MFKFDYLLVGLMQVIGFFVQGTTGFGCTVIAAPVTNGLLGTTIGVPYGTAITIPFLYYLAIKGRDDISWKDLAKIVVLCAPGILIGQYLFYQITPQTAKILIGAMVTVIAVMNLHKHIIKPLVIKEIDATEVVDTFLKKVFRYGCLILGGIVHGAFNIGGPLITVYTLEAVQDKKKFRNTMTMLWVVLNSWNMFNQYQNGAFTTELNSALLIGLPLAGIGFFFGMRFLEKINREQFLRIVYVILLIIGSNMLLSNIPWTADMKLITMISSAVVLAAYAVNVMMKRKANLSKLQAN</sequence>
<protein>
    <recommendedName>
        <fullName evidence="8">Probable membrane transporter protein</fullName>
    </recommendedName>
</protein>
<feature type="transmembrane region" description="Helical" evidence="8">
    <location>
        <begin position="236"/>
        <end position="258"/>
    </location>
</feature>
<dbReference type="Proteomes" id="UP000535589">
    <property type="component" value="Unassembled WGS sequence"/>
</dbReference>
<keyword evidence="10" id="KW-1185">Reference proteome</keyword>
<dbReference type="AlphaFoldDB" id="A0A7X8TP91"/>
<evidence type="ECO:0000256" key="5">
    <source>
        <dbReference type="ARBA" id="ARBA00022692"/>
    </source>
</evidence>